<dbReference type="PANTHER" id="PTHR43133">
    <property type="entry name" value="RNA POLYMERASE ECF-TYPE SIGMA FACTO"/>
    <property type="match status" value="1"/>
</dbReference>
<dbReference type="Pfam" id="PF04542">
    <property type="entry name" value="Sigma70_r2"/>
    <property type="match status" value="1"/>
</dbReference>
<dbReference type="GO" id="GO:0016987">
    <property type="term" value="F:sigma factor activity"/>
    <property type="evidence" value="ECO:0007669"/>
    <property type="project" value="UniProtKB-KW"/>
</dbReference>
<proteinExistence type="inferred from homology"/>
<keyword evidence="2" id="KW-0805">Transcription regulation</keyword>
<evidence type="ECO:0000256" key="2">
    <source>
        <dbReference type="ARBA" id="ARBA00023015"/>
    </source>
</evidence>
<dbReference type="Gene3D" id="1.10.1740.10">
    <property type="match status" value="1"/>
</dbReference>
<dbReference type="Proteomes" id="UP000198565">
    <property type="component" value="Unassembled WGS sequence"/>
</dbReference>
<sequence length="176" mass="20851">MNVRLVKKAKKGDKEALLSLILRRKDDYYRLAFSYMKKEEDALDVMEDMIVKLYENIHLLQNNTSFYSWSNKILVNCCHTAYRNKNRTVLLDQQVIEDKLKGEHNVFDQIESEIDINILLSHLNEKQAEAIRLRYFNDLEFQTIAKITDTSVGTIKSRVFYGLKRLHTLYRGDRNE</sequence>
<dbReference type="InterPro" id="IPR036388">
    <property type="entry name" value="WH-like_DNA-bd_sf"/>
</dbReference>
<evidence type="ECO:0000256" key="3">
    <source>
        <dbReference type="ARBA" id="ARBA00023082"/>
    </source>
</evidence>
<evidence type="ECO:0000256" key="1">
    <source>
        <dbReference type="ARBA" id="ARBA00010641"/>
    </source>
</evidence>
<feature type="domain" description="RNA polymerase sigma factor 70 region 4 type 2" evidence="7">
    <location>
        <begin position="119"/>
        <end position="166"/>
    </location>
</feature>
<dbReference type="InterPro" id="IPR013249">
    <property type="entry name" value="RNA_pol_sigma70_r4_t2"/>
</dbReference>
<dbReference type="NCBIfam" id="TIGR02937">
    <property type="entry name" value="sigma70-ECF"/>
    <property type="match status" value="1"/>
</dbReference>
<dbReference type="Gene3D" id="1.10.10.10">
    <property type="entry name" value="Winged helix-like DNA-binding domain superfamily/Winged helix DNA-binding domain"/>
    <property type="match status" value="1"/>
</dbReference>
<keyword evidence="5" id="KW-0175">Coiled coil</keyword>
<dbReference type="EMBL" id="FOTR01000004">
    <property type="protein sequence ID" value="SFL86538.1"/>
    <property type="molecule type" value="Genomic_DNA"/>
</dbReference>
<dbReference type="InterPro" id="IPR013325">
    <property type="entry name" value="RNA_pol_sigma_r2"/>
</dbReference>
<feature type="coiled-coil region" evidence="5">
    <location>
        <begin position="36"/>
        <end position="63"/>
    </location>
</feature>
<dbReference type="RefSeq" id="WP_091483538.1">
    <property type="nucleotide sequence ID" value="NZ_FOTR01000004.1"/>
</dbReference>
<reference evidence="9" key="1">
    <citation type="submission" date="2016-10" db="EMBL/GenBank/DDBJ databases">
        <authorList>
            <person name="Varghese N."/>
            <person name="Submissions S."/>
        </authorList>
    </citation>
    <scope>NUCLEOTIDE SEQUENCE [LARGE SCALE GENOMIC DNA]</scope>
    <source>
        <strain evidence="9">CGMCC 1.4250</strain>
    </source>
</reference>
<gene>
    <name evidence="8" type="ORF">SAMN04487943_104390</name>
</gene>
<evidence type="ECO:0000259" key="7">
    <source>
        <dbReference type="Pfam" id="PF08281"/>
    </source>
</evidence>
<evidence type="ECO:0000313" key="9">
    <source>
        <dbReference type="Proteomes" id="UP000198565"/>
    </source>
</evidence>
<comment type="similarity">
    <text evidence="1">Belongs to the sigma-70 factor family. ECF subfamily.</text>
</comment>
<dbReference type="CDD" id="cd06171">
    <property type="entry name" value="Sigma70_r4"/>
    <property type="match status" value="1"/>
</dbReference>
<name>A0A1I4L669_9BACI</name>
<dbReference type="InterPro" id="IPR013324">
    <property type="entry name" value="RNA_pol_sigma_r3/r4-like"/>
</dbReference>
<protein>
    <submittedName>
        <fullName evidence="8">RNA polymerase sigma-70 factor, ECF subfamily</fullName>
    </submittedName>
</protein>
<dbReference type="InterPro" id="IPR007627">
    <property type="entry name" value="RNA_pol_sigma70_r2"/>
</dbReference>
<feature type="domain" description="RNA polymerase sigma-70 region 2" evidence="6">
    <location>
        <begin position="21"/>
        <end position="88"/>
    </location>
</feature>
<dbReference type="GO" id="GO:0003677">
    <property type="term" value="F:DNA binding"/>
    <property type="evidence" value="ECO:0007669"/>
    <property type="project" value="InterPro"/>
</dbReference>
<organism evidence="8 9">
    <name type="scientific">Gracilibacillus orientalis</name>
    <dbReference type="NCBI Taxonomy" id="334253"/>
    <lineage>
        <taxon>Bacteria</taxon>
        <taxon>Bacillati</taxon>
        <taxon>Bacillota</taxon>
        <taxon>Bacilli</taxon>
        <taxon>Bacillales</taxon>
        <taxon>Bacillaceae</taxon>
        <taxon>Gracilibacillus</taxon>
    </lineage>
</organism>
<evidence type="ECO:0000256" key="4">
    <source>
        <dbReference type="ARBA" id="ARBA00023163"/>
    </source>
</evidence>
<dbReference type="AlphaFoldDB" id="A0A1I4L669"/>
<dbReference type="InterPro" id="IPR014284">
    <property type="entry name" value="RNA_pol_sigma-70_dom"/>
</dbReference>
<evidence type="ECO:0000259" key="6">
    <source>
        <dbReference type="Pfam" id="PF04542"/>
    </source>
</evidence>
<dbReference type="SUPFAM" id="SSF88946">
    <property type="entry name" value="Sigma2 domain of RNA polymerase sigma factors"/>
    <property type="match status" value="1"/>
</dbReference>
<dbReference type="PANTHER" id="PTHR43133:SF51">
    <property type="entry name" value="RNA POLYMERASE SIGMA FACTOR"/>
    <property type="match status" value="1"/>
</dbReference>
<evidence type="ECO:0000313" key="8">
    <source>
        <dbReference type="EMBL" id="SFL86538.1"/>
    </source>
</evidence>
<dbReference type="InterPro" id="IPR039425">
    <property type="entry name" value="RNA_pol_sigma-70-like"/>
</dbReference>
<dbReference type="Pfam" id="PF08281">
    <property type="entry name" value="Sigma70_r4_2"/>
    <property type="match status" value="1"/>
</dbReference>
<dbReference type="OrthoDB" id="9782703at2"/>
<evidence type="ECO:0000256" key="5">
    <source>
        <dbReference type="SAM" id="Coils"/>
    </source>
</evidence>
<accession>A0A1I4L669</accession>
<keyword evidence="4" id="KW-0804">Transcription</keyword>
<dbReference type="GO" id="GO:0006352">
    <property type="term" value="P:DNA-templated transcription initiation"/>
    <property type="evidence" value="ECO:0007669"/>
    <property type="project" value="InterPro"/>
</dbReference>
<dbReference type="SUPFAM" id="SSF88659">
    <property type="entry name" value="Sigma3 and sigma4 domains of RNA polymerase sigma factors"/>
    <property type="match status" value="1"/>
</dbReference>
<keyword evidence="9" id="KW-1185">Reference proteome</keyword>
<keyword evidence="3" id="KW-0731">Sigma factor</keyword>
<dbReference type="STRING" id="334253.SAMN04487943_104390"/>